<accession>A0A0D9W4U9</accession>
<reference evidence="2" key="2">
    <citation type="submission" date="2013-12" db="EMBL/GenBank/DDBJ databases">
        <authorList>
            <person name="Yu Y."/>
            <person name="Lee S."/>
            <person name="de Baynast K."/>
            <person name="Wissotski M."/>
            <person name="Liu L."/>
            <person name="Talag J."/>
            <person name="Goicoechea J."/>
            <person name="Angelova A."/>
            <person name="Jetty R."/>
            <person name="Kudrna D."/>
            <person name="Golser W."/>
            <person name="Rivera L."/>
            <person name="Zhang J."/>
            <person name="Wing R."/>
        </authorList>
    </citation>
    <scope>NUCLEOTIDE SEQUENCE</scope>
</reference>
<proteinExistence type="predicted"/>
<organism evidence="1 2">
    <name type="scientific">Leersia perrieri</name>
    <dbReference type="NCBI Taxonomy" id="77586"/>
    <lineage>
        <taxon>Eukaryota</taxon>
        <taxon>Viridiplantae</taxon>
        <taxon>Streptophyta</taxon>
        <taxon>Embryophyta</taxon>
        <taxon>Tracheophyta</taxon>
        <taxon>Spermatophyta</taxon>
        <taxon>Magnoliopsida</taxon>
        <taxon>Liliopsida</taxon>
        <taxon>Poales</taxon>
        <taxon>Poaceae</taxon>
        <taxon>BOP clade</taxon>
        <taxon>Oryzoideae</taxon>
        <taxon>Oryzeae</taxon>
        <taxon>Oryzinae</taxon>
        <taxon>Leersia</taxon>
    </lineage>
</organism>
<reference evidence="1 2" key="1">
    <citation type="submission" date="2012-08" db="EMBL/GenBank/DDBJ databases">
        <title>Oryza genome evolution.</title>
        <authorList>
            <person name="Wing R.A."/>
        </authorList>
    </citation>
    <scope>NUCLEOTIDE SEQUENCE</scope>
</reference>
<dbReference type="Proteomes" id="UP000032180">
    <property type="component" value="Chromosome 4"/>
</dbReference>
<sequence>METTAGTSCVHAAAALVFHVELAADTCVPAEAEYAAGNATAAAAAGGEPAARDEPVAASDEVAAESSDLAVAASSELAVTESGEVAESSELAVTASDEVVASGETAAAPVGILRGGFGGGGGGGRGACCAPSRYRTAVRPATARGGDHRDACRVAPSMAHRRRHRGTEHQPVIRSAETGERALSGEMWERRLGRVARGSNFHVLGMFKLAGTPNFNLTYVYLEYLDSF</sequence>
<reference evidence="1" key="3">
    <citation type="submission" date="2015-04" db="UniProtKB">
        <authorList>
            <consortium name="EnsemblPlants"/>
        </authorList>
    </citation>
    <scope>IDENTIFICATION</scope>
</reference>
<dbReference type="HOGENOM" id="CLU_1216301_0_0_1"/>
<evidence type="ECO:0000313" key="2">
    <source>
        <dbReference type="Proteomes" id="UP000032180"/>
    </source>
</evidence>
<evidence type="ECO:0000313" key="1">
    <source>
        <dbReference type="EnsemblPlants" id="LPERR04G09080.1"/>
    </source>
</evidence>
<dbReference type="AlphaFoldDB" id="A0A0D9W4U9"/>
<dbReference type="Gramene" id="LPERR04G09080.1">
    <property type="protein sequence ID" value="LPERR04G09080.1"/>
    <property type="gene ID" value="LPERR04G09080"/>
</dbReference>
<dbReference type="EnsemblPlants" id="LPERR04G09080.1">
    <property type="protein sequence ID" value="LPERR04G09080.1"/>
    <property type="gene ID" value="LPERR04G09080"/>
</dbReference>
<name>A0A0D9W4U9_9ORYZ</name>
<protein>
    <submittedName>
        <fullName evidence="1">Uncharacterized protein</fullName>
    </submittedName>
</protein>
<keyword evidence="2" id="KW-1185">Reference proteome</keyword>